<keyword evidence="2" id="KW-1185">Reference proteome</keyword>
<dbReference type="InterPro" id="IPR046495">
    <property type="entry name" value="DUF6588"/>
</dbReference>
<gene>
    <name evidence="1" type="ORF">G7034_04770</name>
</gene>
<comment type="caution">
    <text evidence="1">The sequence shown here is derived from an EMBL/GenBank/DDBJ whole genome shotgun (WGS) entry which is preliminary data.</text>
</comment>
<dbReference type="Proteomes" id="UP000643701">
    <property type="component" value="Unassembled WGS sequence"/>
</dbReference>
<proteinExistence type="predicted"/>
<organism evidence="1 2">
    <name type="scientific">Psychroflexus maritimus</name>
    <dbReference type="NCBI Taxonomy" id="2714865"/>
    <lineage>
        <taxon>Bacteria</taxon>
        <taxon>Pseudomonadati</taxon>
        <taxon>Bacteroidota</taxon>
        <taxon>Flavobacteriia</taxon>
        <taxon>Flavobacteriales</taxon>
        <taxon>Flavobacteriaceae</taxon>
        <taxon>Psychroflexus</taxon>
    </lineage>
</organism>
<evidence type="ECO:0000313" key="1">
    <source>
        <dbReference type="EMBL" id="NGZ89561.1"/>
    </source>
</evidence>
<evidence type="ECO:0000313" key="2">
    <source>
        <dbReference type="Proteomes" id="UP000643701"/>
    </source>
</evidence>
<reference evidence="1" key="1">
    <citation type="submission" date="2020-03" db="EMBL/GenBank/DDBJ databases">
        <title>Psychroflexus Maritimus sp. nov., isolate from marine sediment.</title>
        <authorList>
            <person name="Zhong Y.-L."/>
        </authorList>
    </citation>
    <scope>NUCLEOTIDE SEQUENCE</scope>
    <source>
        <strain evidence="1">C1</strain>
    </source>
</reference>
<accession>A0A967ACH2</accession>
<dbReference type="EMBL" id="JAANAS010000039">
    <property type="protein sequence ID" value="NGZ89561.1"/>
    <property type="molecule type" value="Genomic_DNA"/>
</dbReference>
<dbReference type="AlphaFoldDB" id="A0A967ACH2"/>
<dbReference type="Pfam" id="PF20230">
    <property type="entry name" value="DUF6588"/>
    <property type="match status" value="1"/>
</dbReference>
<name>A0A967ACH2_9FLAO</name>
<dbReference type="RefSeq" id="WP_166399824.1">
    <property type="nucleotide sequence ID" value="NZ_JAANAS010000039.1"/>
</dbReference>
<protein>
    <submittedName>
        <fullName evidence="1">Uncharacterized protein</fullName>
    </submittedName>
</protein>
<sequence>MKNLSYLLFLFPVLCFSQIDLSPILTSGLEDANKFTSSYLEPGLDAVAFNLSNGWYSSAKAKGLGSFEIAIIGNASFVSEDQQSFELNTNEYDFLEFSDGSSAKNVANVLGENDPSITALSVYTDEFGNEQTVSFELPDGLSGSGLNFVPTAALQANVGLVFGFEAVVRALPEVKSENNKFRFYGFGLKNEFTKWIPGTKALPISIAGMINYSKFDARFALEETVLINGNDQRIDLGLETWAIDLIVSTRLPVINFYAGGGYVMANSTYGLNGTYQINDGPNSGETIVDPISNSSSLNGYRATLGTRLSLGIFKLFADYSFQEFSSVSVGMGFGI</sequence>